<evidence type="ECO:0000259" key="1">
    <source>
        <dbReference type="Pfam" id="PF18755"/>
    </source>
</evidence>
<organism evidence="2 3">
    <name type="scientific">Sphaerisporangium dianthi</name>
    <dbReference type="NCBI Taxonomy" id="1436120"/>
    <lineage>
        <taxon>Bacteria</taxon>
        <taxon>Bacillati</taxon>
        <taxon>Actinomycetota</taxon>
        <taxon>Actinomycetes</taxon>
        <taxon>Streptosporangiales</taxon>
        <taxon>Streptosporangiaceae</taxon>
        <taxon>Sphaerisporangium</taxon>
    </lineage>
</organism>
<dbReference type="Pfam" id="PF18755">
    <property type="entry name" value="RAMA"/>
    <property type="match status" value="1"/>
</dbReference>
<protein>
    <recommendedName>
        <fullName evidence="1">RAMA domain-containing protein</fullName>
    </recommendedName>
</protein>
<name>A0ABV9CQI6_9ACTN</name>
<gene>
    <name evidence="2" type="ORF">ACFO60_28030</name>
</gene>
<evidence type="ECO:0000313" key="3">
    <source>
        <dbReference type="Proteomes" id="UP001596004"/>
    </source>
</evidence>
<dbReference type="EMBL" id="JBHSFP010000024">
    <property type="protein sequence ID" value="MFC4534623.1"/>
    <property type="molecule type" value="Genomic_DNA"/>
</dbReference>
<dbReference type="Proteomes" id="UP001596004">
    <property type="component" value="Unassembled WGS sequence"/>
</dbReference>
<dbReference type="InterPro" id="IPR036835">
    <property type="entry name" value="SeqA_DNA-bd_C_sf"/>
</dbReference>
<sequence>MPKIEIDDEVYKALQDEAEPFVETTPNEVLRRILLRAPGKESEVDSADLGENRPGVLRRLIDQGLLAAGDKLVWNRPRIGEIHHATVLAGGSIQISTGEIFTKPSPACKKLIGQETDGWSAWHRESNNRSLKDLRSELG</sequence>
<keyword evidence="3" id="KW-1185">Reference proteome</keyword>
<evidence type="ECO:0000313" key="2">
    <source>
        <dbReference type="EMBL" id="MFC4534623.1"/>
    </source>
</evidence>
<dbReference type="Gene3D" id="1.20.1380.10">
    <property type="entry name" value="Replication modulator SeqA, C-terminal DNA-binding domain"/>
    <property type="match status" value="1"/>
</dbReference>
<dbReference type="RefSeq" id="WP_380845628.1">
    <property type="nucleotide sequence ID" value="NZ_JBHSFP010000024.1"/>
</dbReference>
<dbReference type="InterPro" id="IPR040843">
    <property type="entry name" value="RAMA"/>
</dbReference>
<comment type="caution">
    <text evidence="2">The sequence shown here is derived from an EMBL/GenBank/DDBJ whole genome shotgun (WGS) entry which is preliminary data.</text>
</comment>
<reference evidence="3" key="1">
    <citation type="journal article" date="2019" name="Int. J. Syst. Evol. Microbiol.">
        <title>The Global Catalogue of Microorganisms (GCM) 10K type strain sequencing project: providing services to taxonomists for standard genome sequencing and annotation.</title>
        <authorList>
            <consortium name="The Broad Institute Genomics Platform"/>
            <consortium name="The Broad Institute Genome Sequencing Center for Infectious Disease"/>
            <person name="Wu L."/>
            <person name="Ma J."/>
        </authorList>
    </citation>
    <scope>NUCLEOTIDE SEQUENCE [LARGE SCALE GENOMIC DNA]</scope>
    <source>
        <strain evidence="3">CGMCC 4.7132</strain>
    </source>
</reference>
<accession>A0ABV9CQI6</accession>
<proteinExistence type="predicted"/>
<feature type="domain" description="RAMA" evidence="1">
    <location>
        <begin position="47"/>
        <end position="138"/>
    </location>
</feature>